<dbReference type="InParanoid" id="A0A0H2RK29"/>
<protein>
    <submittedName>
        <fullName evidence="1">NAD-binding protein</fullName>
    </submittedName>
</protein>
<gene>
    <name evidence="1" type="ORF">SCHPADRAFT_905166</name>
</gene>
<name>A0A0H2RK29_9AGAM</name>
<dbReference type="SUPFAM" id="SSF51735">
    <property type="entry name" value="NAD(P)-binding Rossmann-fold domains"/>
    <property type="match status" value="1"/>
</dbReference>
<keyword evidence="2" id="KW-1185">Reference proteome</keyword>
<dbReference type="Proteomes" id="UP000053477">
    <property type="component" value="Unassembled WGS sequence"/>
</dbReference>
<dbReference type="OrthoDB" id="9876299at2759"/>
<accession>A0A0H2RK29</accession>
<dbReference type="InterPro" id="IPR002347">
    <property type="entry name" value="SDR_fam"/>
</dbReference>
<dbReference type="AlphaFoldDB" id="A0A0H2RK29"/>
<dbReference type="GO" id="GO:0016616">
    <property type="term" value="F:oxidoreductase activity, acting on the CH-OH group of donors, NAD or NADP as acceptor"/>
    <property type="evidence" value="ECO:0007669"/>
    <property type="project" value="TreeGrafter"/>
</dbReference>
<evidence type="ECO:0000313" key="1">
    <source>
        <dbReference type="EMBL" id="KLO12360.1"/>
    </source>
</evidence>
<sequence>MPSYAITGTSRGIGLAFIKELGSNPENTVFAMARNVSGATELNALAEKYKNVHIVETDIDDLKSIQKAAETVGKLNGGKLDILINNGALMQHERAILTLDAYEDQELLEKDMMSFYKTNVVGVIHTINAFLPLLRAGETKKCIITSSEMGSLKYILKNDVSFAPGYSMSKAAVNVAVAKFAVKHKEEGIIFLSLTPGFVKTSLAPKEKAEAFYAETVRRIRIKTPDFEGAILPEQSVRDQLAIIHKATIEQTGSLLNRRGDNAGDI</sequence>
<dbReference type="Pfam" id="PF00106">
    <property type="entry name" value="adh_short"/>
    <property type="match status" value="1"/>
</dbReference>
<reference evidence="1 2" key="1">
    <citation type="submission" date="2015-04" db="EMBL/GenBank/DDBJ databases">
        <title>Complete genome sequence of Schizopora paradoxa KUC8140, a cosmopolitan wood degrader in East Asia.</title>
        <authorList>
            <consortium name="DOE Joint Genome Institute"/>
            <person name="Min B."/>
            <person name="Park H."/>
            <person name="Jang Y."/>
            <person name="Kim J.-J."/>
            <person name="Kim K.H."/>
            <person name="Pangilinan J."/>
            <person name="Lipzen A."/>
            <person name="Riley R."/>
            <person name="Grigoriev I.V."/>
            <person name="Spatafora J.W."/>
            <person name="Choi I.-G."/>
        </authorList>
    </citation>
    <scope>NUCLEOTIDE SEQUENCE [LARGE SCALE GENOMIC DNA]</scope>
    <source>
        <strain evidence="1 2">KUC8140</strain>
    </source>
</reference>
<evidence type="ECO:0000313" key="2">
    <source>
        <dbReference type="Proteomes" id="UP000053477"/>
    </source>
</evidence>
<proteinExistence type="predicted"/>
<dbReference type="EMBL" id="KQ085979">
    <property type="protein sequence ID" value="KLO12360.1"/>
    <property type="molecule type" value="Genomic_DNA"/>
</dbReference>
<dbReference type="PRINTS" id="PR00081">
    <property type="entry name" value="GDHRDH"/>
</dbReference>
<organism evidence="1 2">
    <name type="scientific">Schizopora paradoxa</name>
    <dbReference type="NCBI Taxonomy" id="27342"/>
    <lineage>
        <taxon>Eukaryota</taxon>
        <taxon>Fungi</taxon>
        <taxon>Dikarya</taxon>
        <taxon>Basidiomycota</taxon>
        <taxon>Agaricomycotina</taxon>
        <taxon>Agaricomycetes</taxon>
        <taxon>Hymenochaetales</taxon>
        <taxon>Schizoporaceae</taxon>
        <taxon>Schizopora</taxon>
    </lineage>
</organism>
<dbReference type="Gene3D" id="3.40.50.720">
    <property type="entry name" value="NAD(P)-binding Rossmann-like Domain"/>
    <property type="match status" value="1"/>
</dbReference>
<dbReference type="FunCoup" id="A0A0H2RK29">
    <property type="interactions" value="119"/>
</dbReference>
<dbReference type="CDD" id="cd05325">
    <property type="entry name" value="carb_red_sniffer_like_SDR_c"/>
    <property type="match status" value="1"/>
</dbReference>
<dbReference type="InterPro" id="IPR036291">
    <property type="entry name" value="NAD(P)-bd_dom_sf"/>
</dbReference>
<dbReference type="PANTHER" id="PTHR45458">
    <property type="entry name" value="SHORT-CHAIN DEHYDROGENASE/REDUCTASE SDR"/>
    <property type="match status" value="1"/>
</dbReference>
<dbReference type="InterPro" id="IPR052184">
    <property type="entry name" value="SDR_enzymes"/>
</dbReference>
<dbReference type="PANTHER" id="PTHR45458:SF3">
    <property type="entry name" value="CHAIN DEHYDROGENASE (ATSC), PUTATIVE-RELATED"/>
    <property type="match status" value="1"/>
</dbReference>